<keyword evidence="2" id="KW-1133">Transmembrane helix</keyword>
<dbReference type="AlphaFoldDB" id="A0AAD7SI72"/>
<keyword evidence="2" id="KW-0812">Transmembrane</keyword>
<accession>A0AAD7SI72</accession>
<dbReference type="InterPro" id="IPR032748">
    <property type="entry name" value="PAG"/>
</dbReference>
<feature type="compositionally biased region" description="Basic and acidic residues" evidence="1">
    <location>
        <begin position="62"/>
        <end position="76"/>
    </location>
</feature>
<keyword evidence="4" id="KW-1185">Reference proteome</keyword>
<sequence>MAPVLSAAWAPGVATVTGAALGGGQLALVGTLTALSAFVLLSLLLMLCASCQGQKKKSIPTGDHENLMNGVSERETFSQSADSPRPTWCTAAPKTGH</sequence>
<dbReference type="GO" id="GO:0035556">
    <property type="term" value="P:intracellular signal transduction"/>
    <property type="evidence" value="ECO:0007669"/>
    <property type="project" value="InterPro"/>
</dbReference>
<dbReference type="PANTHER" id="PTHR16322">
    <property type="entry name" value="PHOSPHOPROTEIN ASSOCIATED WITH GLYCOSPHINGOLIPID-ENRICHED MICRODOMAINS 1"/>
    <property type="match status" value="1"/>
</dbReference>
<dbReference type="Pfam" id="PF15347">
    <property type="entry name" value="PAG"/>
    <property type="match status" value="1"/>
</dbReference>
<comment type="caution">
    <text evidence="3">The sequence shown here is derived from an EMBL/GenBank/DDBJ whole genome shotgun (WGS) entry which is preliminary data.</text>
</comment>
<evidence type="ECO:0000256" key="1">
    <source>
        <dbReference type="SAM" id="MobiDB-lite"/>
    </source>
</evidence>
<keyword evidence="2" id="KW-0472">Membrane</keyword>
<dbReference type="GO" id="GO:0045121">
    <property type="term" value="C:membrane raft"/>
    <property type="evidence" value="ECO:0007669"/>
    <property type="project" value="InterPro"/>
</dbReference>
<reference evidence="3" key="1">
    <citation type="journal article" date="2023" name="Science">
        <title>Genome structures resolve the early diversification of teleost fishes.</title>
        <authorList>
            <person name="Parey E."/>
            <person name="Louis A."/>
            <person name="Montfort J."/>
            <person name="Bouchez O."/>
            <person name="Roques C."/>
            <person name="Iampietro C."/>
            <person name="Lluch J."/>
            <person name="Castinel A."/>
            <person name="Donnadieu C."/>
            <person name="Desvignes T."/>
            <person name="Floi Bucao C."/>
            <person name="Jouanno E."/>
            <person name="Wen M."/>
            <person name="Mejri S."/>
            <person name="Dirks R."/>
            <person name="Jansen H."/>
            <person name="Henkel C."/>
            <person name="Chen W.J."/>
            <person name="Zahm M."/>
            <person name="Cabau C."/>
            <person name="Klopp C."/>
            <person name="Thompson A.W."/>
            <person name="Robinson-Rechavi M."/>
            <person name="Braasch I."/>
            <person name="Lecointre G."/>
            <person name="Bobe J."/>
            <person name="Postlethwait J.H."/>
            <person name="Berthelot C."/>
            <person name="Roest Crollius H."/>
            <person name="Guiguen Y."/>
        </authorList>
    </citation>
    <scope>NUCLEOTIDE SEQUENCE</scope>
    <source>
        <strain evidence="3">NC1722</strain>
    </source>
</reference>
<organism evidence="3 4">
    <name type="scientific">Aldrovandia affinis</name>
    <dbReference type="NCBI Taxonomy" id="143900"/>
    <lineage>
        <taxon>Eukaryota</taxon>
        <taxon>Metazoa</taxon>
        <taxon>Chordata</taxon>
        <taxon>Craniata</taxon>
        <taxon>Vertebrata</taxon>
        <taxon>Euteleostomi</taxon>
        <taxon>Actinopterygii</taxon>
        <taxon>Neopterygii</taxon>
        <taxon>Teleostei</taxon>
        <taxon>Notacanthiformes</taxon>
        <taxon>Halosauridae</taxon>
        <taxon>Aldrovandia</taxon>
    </lineage>
</organism>
<dbReference type="EMBL" id="JAINUG010000060">
    <property type="protein sequence ID" value="KAJ8403013.1"/>
    <property type="molecule type" value="Genomic_DNA"/>
</dbReference>
<evidence type="ECO:0000256" key="2">
    <source>
        <dbReference type="SAM" id="Phobius"/>
    </source>
</evidence>
<feature type="region of interest" description="Disordered" evidence="1">
    <location>
        <begin position="55"/>
        <end position="97"/>
    </location>
</feature>
<evidence type="ECO:0000313" key="3">
    <source>
        <dbReference type="EMBL" id="KAJ8403013.1"/>
    </source>
</evidence>
<proteinExistence type="predicted"/>
<name>A0AAD7SI72_9TELE</name>
<dbReference type="PANTHER" id="PTHR16322:SF0">
    <property type="entry name" value="PHOSPHOPROTEIN ASSOCIATED WITH GLYCOSPHINGOLIPID-ENRICHED MICRODOMAINS 1"/>
    <property type="match status" value="1"/>
</dbReference>
<feature type="transmembrane region" description="Helical" evidence="2">
    <location>
        <begin position="28"/>
        <end position="49"/>
    </location>
</feature>
<dbReference type="GO" id="GO:0050868">
    <property type="term" value="P:negative regulation of T cell activation"/>
    <property type="evidence" value="ECO:0007669"/>
    <property type="project" value="InterPro"/>
</dbReference>
<evidence type="ECO:0000313" key="4">
    <source>
        <dbReference type="Proteomes" id="UP001221898"/>
    </source>
</evidence>
<gene>
    <name evidence="3" type="ORF">AAFF_G00359290</name>
</gene>
<dbReference type="GO" id="GO:0005886">
    <property type="term" value="C:plasma membrane"/>
    <property type="evidence" value="ECO:0007669"/>
    <property type="project" value="InterPro"/>
</dbReference>
<protein>
    <submittedName>
        <fullName evidence="3">Uncharacterized protein</fullName>
    </submittedName>
</protein>
<dbReference type="Proteomes" id="UP001221898">
    <property type="component" value="Unassembled WGS sequence"/>
</dbReference>